<gene>
    <name evidence="10 11 12 13" type="primary">AREL1</name>
</gene>
<dbReference type="KEGG" id="pmrn:116948473"/>
<dbReference type="AlphaFoldDB" id="A0AAJ7X4S6"/>
<dbReference type="RefSeq" id="XP_032821063.1">
    <property type="nucleotide sequence ID" value="XM_032965172.1"/>
</dbReference>
<evidence type="ECO:0000313" key="9">
    <source>
        <dbReference type="Proteomes" id="UP001318040"/>
    </source>
</evidence>
<proteinExistence type="predicted"/>
<reference evidence="10 11" key="1">
    <citation type="submission" date="2025-04" db="UniProtKB">
        <authorList>
            <consortium name="RefSeq"/>
        </authorList>
    </citation>
    <scope>IDENTIFICATION</scope>
    <source>
        <tissue evidence="10 11">Sperm</tissue>
    </source>
</reference>
<dbReference type="InterPro" id="IPR014756">
    <property type="entry name" value="Ig_E-set"/>
</dbReference>
<dbReference type="CTD" id="9870"/>
<dbReference type="PANTHER" id="PTHR11254">
    <property type="entry name" value="HECT DOMAIN UBIQUITIN-PROTEIN LIGASE"/>
    <property type="match status" value="1"/>
</dbReference>
<dbReference type="InterPro" id="IPR000569">
    <property type="entry name" value="HECT_dom"/>
</dbReference>
<dbReference type="InterPro" id="IPR058738">
    <property type="entry name" value="PH-like_AREL1"/>
</dbReference>
<keyword evidence="5 6" id="KW-0833">Ubl conjugation pathway</keyword>
<evidence type="ECO:0000259" key="8">
    <source>
        <dbReference type="PROSITE" id="PS50237"/>
    </source>
</evidence>
<dbReference type="SUPFAM" id="SSF81296">
    <property type="entry name" value="E set domains"/>
    <property type="match status" value="1"/>
</dbReference>
<evidence type="ECO:0000256" key="6">
    <source>
        <dbReference type="PROSITE-ProRule" id="PRU00104"/>
    </source>
</evidence>
<evidence type="ECO:0000256" key="2">
    <source>
        <dbReference type="ARBA" id="ARBA00004906"/>
    </source>
</evidence>
<dbReference type="Pfam" id="PF25916">
    <property type="entry name" value="AREL1_PH-like"/>
    <property type="match status" value="1"/>
</dbReference>
<name>A0AAJ7X4S6_PETMA</name>
<feature type="region of interest" description="Disordered" evidence="7">
    <location>
        <begin position="251"/>
        <end position="275"/>
    </location>
</feature>
<evidence type="ECO:0000313" key="10">
    <source>
        <dbReference type="RefSeq" id="XP_032821062.1"/>
    </source>
</evidence>
<feature type="compositionally biased region" description="Acidic residues" evidence="7">
    <location>
        <begin position="23"/>
        <end position="38"/>
    </location>
</feature>
<dbReference type="Proteomes" id="UP001318040">
    <property type="component" value="Chromosome 33"/>
</dbReference>
<evidence type="ECO:0000313" key="13">
    <source>
        <dbReference type="RefSeq" id="XP_032821065.1"/>
    </source>
</evidence>
<dbReference type="RefSeq" id="XP_032821062.1">
    <property type="nucleotide sequence ID" value="XM_032965171.1"/>
</dbReference>
<feature type="region of interest" description="Disordered" evidence="7">
    <location>
        <begin position="1"/>
        <end position="41"/>
    </location>
</feature>
<dbReference type="FunFam" id="3.30.2410.10:FF:000013">
    <property type="entry name" value="Apoptosis-resistant E3 ubiquitin protein ligase 1"/>
    <property type="match status" value="1"/>
</dbReference>
<organism evidence="9 10">
    <name type="scientific">Petromyzon marinus</name>
    <name type="common">Sea lamprey</name>
    <dbReference type="NCBI Taxonomy" id="7757"/>
    <lineage>
        <taxon>Eukaryota</taxon>
        <taxon>Metazoa</taxon>
        <taxon>Chordata</taxon>
        <taxon>Craniata</taxon>
        <taxon>Vertebrata</taxon>
        <taxon>Cyclostomata</taxon>
        <taxon>Hyperoartia</taxon>
        <taxon>Petromyzontiformes</taxon>
        <taxon>Petromyzontidae</taxon>
        <taxon>Petromyzon</taxon>
    </lineage>
</organism>
<dbReference type="Pfam" id="PF00632">
    <property type="entry name" value="HECT"/>
    <property type="match status" value="1"/>
</dbReference>
<feature type="domain" description="HECT" evidence="8">
    <location>
        <begin position="423"/>
        <end position="763"/>
    </location>
</feature>
<comment type="pathway">
    <text evidence="2">Protein modification; protein ubiquitination.</text>
</comment>
<dbReference type="PROSITE" id="PS50237">
    <property type="entry name" value="HECT"/>
    <property type="match status" value="1"/>
</dbReference>
<keyword evidence="9" id="KW-1185">Reference proteome</keyword>
<dbReference type="GO" id="GO:0005829">
    <property type="term" value="C:cytosol"/>
    <property type="evidence" value="ECO:0007669"/>
    <property type="project" value="TreeGrafter"/>
</dbReference>
<dbReference type="RefSeq" id="XP_032821065.1">
    <property type="nucleotide sequence ID" value="XM_032965174.1"/>
</dbReference>
<evidence type="ECO:0000256" key="1">
    <source>
        <dbReference type="ARBA" id="ARBA00000885"/>
    </source>
</evidence>
<accession>A0AAJ7X4S6</accession>
<protein>
    <recommendedName>
        <fullName evidence="3">HECT-type E3 ubiquitin transferase</fullName>
        <ecNumber evidence="3">2.3.2.26</ecNumber>
    </recommendedName>
</protein>
<dbReference type="EC" id="2.3.2.26" evidence="3"/>
<evidence type="ECO:0000313" key="12">
    <source>
        <dbReference type="RefSeq" id="XP_032821064.1"/>
    </source>
</evidence>
<sequence>MNVPLAQDVSAASFLSPAHEADTASEEVEREGEEEGEETAAAPAVEYEAQEVTSGNTLRAAFTVRRAGRYQISATVAGKHVHGSPALRCFSPGPAVPSKTRVLHHLSTLVLRQGELHTLTVTPHDEFGNRTAVGLQEEDAYSLSLTALGAGENEVYPGGVCYSYELHASPALCQLSLRVEVQHVGCFRARIAHRGGQPLANGDFDIIVLTDEEVAQVDKSVQRTGLSVYHEAFLQQVPSYAHVHWALPDCGPPTGPPESPPATPGPSAAATWPPSLPTSPTVLADKMRKAKKVYCYISPKQLTIKEYYLRIIPWRLLTFRVCPGTKFHYYGRDAATGLPTLVIDDGTQPPAELVLRDRNVLAATFTRFLLRSIGGSETCQDKMVFFQRELRKLHAKKPRNKISLRVSRQCLLDSSVKAVRNFSSNDWFRSFEVTFENEEALDRGGPRREWFELMCKALFEPANKLFTHFVDDNQALVHPNPHRPHHMRLRLYELAGRLVGKCLFETSLGDTYRQLVRARFTRSFLAQLIGLRMHYRYFETDDPEFYKTKVSFVLNNDVSEMDLTLSEEVYDEQGKCVQLVDLVPGGSGIGVTNANKLAYLNVLAQYRLATQVRTEVEHFLKGLNEMVPENLLAIFDENELEMLMCGTEDISVDDFKANAVLVGASWHFRKKVILWFWAVVSSFTQEELARLLQFSTGSSLLPTGGFAALSPPFQIVSSPKHGTLPTAHTCFNQLCLPTYDSCEELHKMLRYAITEGSEGFGLL</sequence>
<evidence type="ECO:0000256" key="4">
    <source>
        <dbReference type="ARBA" id="ARBA00022679"/>
    </source>
</evidence>
<dbReference type="CDD" id="cd00078">
    <property type="entry name" value="HECTc"/>
    <property type="match status" value="1"/>
</dbReference>
<dbReference type="Gene3D" id="3.30.2410.10">
    <property type="entry name" value="Hect, E3 ligase catalytic domain"/>
    <property type="match status" value="1"/>
</dbReference>
<dbReference type="RefSeq" id="XP_032821064.1">
    <property type="nucleotide sequence ID" value="XM_032965173.1"/>
</dbReference>
<dbReference type="FunFam" id="3.30.2160.10:FF:000008">
    <property type="entry name" value="Apoptosis-resistant E3 ubiquitin protein ligase 1"/>
    <property type="match status" value="1"/>
</dbReference>
<dbReference type="InterPro" id="IPR035983">
    <property type="entry name" value="Hect_E3_ubiquitin_ligase"/>
</dbReference>
<evidence type="ECO:0000256" key="3">
    <source>
        <dbReference type="ARBA" id="ARBA00012485"/>
    </source>
</evidence>
<dbReference type="PANTHER" id="PTHR11254:SF340">
    <property type="entry name" value="APOPTOSIS-RESISTANT E3 UBIQUITIN PROTEIN LIGASE 1"/>
    <property type="match status" value="1"/>
</dbReference>
<evidence type="ECO:0000256" key="5">
    <source>
        <dbReference type="ARBA" id="ARBA00022786"/>
    </source>
</evidence>
<feature type="compositionally biased region" description="Pro residues" evidence="7">
    <location>
        <begin position="251"/>
        <end position="264"/>
    </location>
</feature>
<evidence type="ECO:0000256" key="7">
    <source>
        <dbReference type="SAM" id="MobiDB-lite"/>
    </source>
</evidence>
<dbReference type="SUPFAM" id="SSF56204">
    <property type="entry name" value="Hect, E3 ligase catalytic domain"/>
    <property type="match status" value="1"/>
</dbReference>
<keyword evidence="4" id="KW-0808">Transferase</keyword>
<dbReference type="Gene3D" id="3.30.2160.10">
    <property type="entry name" value="Hect, E3 ligase catalytic domain"/>
    <property type="match status" value="1"/>
</dbReference>
<dbReference type="GO" id="GO:0000209">
    <property type="term" value="P:protein polyubiquitination"/>
    <property type="evidence" value="ECO:0007669"/>
    <property type="project" value="TreeGrafter"/>
</dbReference>
<dbReference type="InterPro" id="IPR050409">
    <property type="entry name" value="E3_ubiq-protein_ligase"/>
</dbReference>
<dbReference type="GO" id="GO:0043066">
    <property type="term" value="P:negative regulation of apoptotic process"/>
    <property type="evidence" value="ECO:0007669"/>
    <property type="project" value="TreeGrafter"/>
</dbReference>
<dbReference type="Gene3D" id="3.90.1750.10">
    <property type="entry name" value="Hect, E3 ligase catalytic domains"/>
    <property type="match status" value="1"/>
</dbReference>
<evidence type="ECO:0000313" key="11">
    <source>
        <dbReference type="RefSeq" id="XP_032821063.1"/>
    </source>
</evidence>
<dbReference type="GO" id="GO:0006511">
    <property type="term" value="P:ubiquitin-dependent protein catabolic process"/>
    <property type="evidence" value="ECO:0007669"/>
    <property type="project" value="TreeGrafter"/>
</dbReference>
<feature type="active site" description="Glycyl thioester intermediate" evidence="6">
    <location>
        <position position="730"/>
    </location>
</feature>
<dbReference type="GO" id="GO:0061630">
    <property type="term" value="F:ubiquitin protein ligase activity"/>
    <property type="evidence" value="ECO:0007669"/>
    <property type="project" value="UniProtKB-EC"/>
</dbReference>
<dbReference type="SMART" id="SM00119">
    <property type="entry name" value="HECTc"/>
    <property type="match status" value="1"/>
</dbReference>
<comment type="catalytic activity">
    <reaction evidence="1">
        <text>S-ubiquitinyl-[E2 ubiquitin-conjugating enzyme]-L-cysteine + [acceptor protein]-L-lysine = [E2 ubiquitin-conjugating enzyme]-L-cysteine + N(6)-ubiquitinyl-[acceptor protein]-L-lysine.</text>
        <dbReference type="EC" id="2.3.2.26"/>
    </reaction>
</comment>